<reference evidence="1" key="1">
    <citation type="journal article" date="1980" name="Cell">
        <title>The nucleotide sequence of a rabbit beta-globin pseudogene.</title>
        <authorList>
            <person name="Lacy E."/>
            <person name="Maniatis T."/>
        </authorList>
    </citation>
    <scope>NUCLEOTIDE SEQUENCE</scope>
</reference>
<accession>V9H1B6</accession>
<name>V9H1B6_RABIT</name>
<proteinExistence type="predicted"/>
<evidence type="ECO:0000313" key="1">
    <source>
        <dbReference type="EMBL" id="CAA24250.1"/>
    </source>
</evidence>
<sequence length="41" mass="4449">PGQWAGDCAGLLLRQRIYPIAEGAYHRVAAGVANAWAHKYP</sequence>
<dbReference type="EMBL" id="V00881">
    <property type="protein sequence ID" value="CAA24250.1"/>
    <property type="molecule type" value="Genomic_DNA"/>
</dbReference>
<protein>
    <submittedName>
        <fullName evidence="1">Part of a rabbit pseudobeta-2-globin</fullName>
    </submittedName>
</protein>
<dbReference type="AlphaFoldDB" id="V9H1B6"/>
<organism evidence="1">
    <name type="scientific">Oryctolagus cuniculus</name>
    <name type="common">Rabbit</name>
    <dbReference type="NCBI Taxonomy" id="9986"/>
    <lineage>
        <taxon>Eukaryota</taxon>
        <taxon>Metazoa</taxon>
        <taxon>Chordata</taxon>
        <taxon>Craniata</taxon>
        <taxon>Vertebrata</taxon>
        <taxon>Euteleostomi</taxon>
        <taxon>Mammalia</taxon>
        <taxon>Eutheria</taxon>
        <taxon>Euarchontoglires</taxon>
        <taxon>Glires</taxon>
        <taxon>Lagomorpha</taxon>
        <taxon>Leporidae</taxon>
        <taxon>Oryctolagus</taxon>
    </lineage>
</organism>